<dbReference type="GeneID" id="43591904"/>
<feature type="region of interest" description="Disordered" evidence="2">
    <location>
        <begin position="643"/>
        <end position="730"/>
    </location>
</feature>
<feature type="coiled-coil region" evidence="1">
    <location>
        <begin position="1123"/>
        <end position="1150"/>
    </location>
</feature>
<gene>
    <name evidence="3" type="ORF">CI109_104894</name>
</gene>
<feature type="compositionally biased region" description="Low complexity" evidence="2">
    <location>
        <begin position="442"/>
        <end position="455"/>
    </location>
</feature>
<dbReference type="EMBL" id="CP144058">
    <property type="protein sequence ID" value="WWD20418.1"/>
    <property type="molecule type" value="Genomic_DNA"/>
</dbReference>
<evidence type="ECO:0000256" key="2">
    <source>
        <dbReference type="SAM" id="MobiDB-lite"/>
    </source>
</evidence>
<accession>A0A5M6BSR6</accession>
<reference evidence="3" key="1">
    <citation type="submission" date="2017-08" db="EMBL/GenBank/DDBJ databases">
        <authorList>
            <person name="Cuomo C."/>
            <person name="Billmyre B."/>
            <person name="Heitman J."/>
        </authorList>
    </citation>
    <scope>NUCLEOTIDE SEQUENCE</scope>
    <source>
        <strain evidence="3">CBS 12478</strain>
    </source>
</reference>
<dbReference type="Proteomes" id="UP000322225">
    <property type="component" value="Chromosome 8"/>
</dbReference>
<feature type="region of interest" description="Disordered" evidence="2">
    <location>
        <begin position="92"/>
        <end position="123"/>
    </location>
</feature>
<keyword evidence="4" id="KW-1185">Reference proteome</keyword>
<proteinExistence type="predicted"/>
<feature type="region of interest" description="Disordered" evidence="2">
    <location>
        <begin position="364"/>
        <end position="539"/>
    </location>
</feature>
<evidence type="ECO:0000313" key="3">
    <source>
        <dbReference type="EMBL" id="WWD20418.1"/>
    </source>
</evidence>
<feature type="region of interest" description="Disordered" evidence="2">
    <location>
        <begin position="995"/>
        <end position="1075"/>
    </location>
</feature>
<dbReference type="OrthoDB" id="2564796at2759"/>
<evidence type="ECO:0000256" key="1">
    <source>
        <dbReference type="SAM" id="Coils"/>
    </source>
</evidence>
<feature type="compositionally biased region" description="Basic and acidic residues" evidence="2">
    <location>
        <begin position="518"/>
        <end position="528"/>
    </location>
</feature>
<protein>
    <submittedName>
        <fullName evidence="3">Uncharacterized protein</fullName>
    </submittedName>
</protein>
<dbReference type="RefSeq" id="XP_031857990.1">
    <property type="nucleotide sequence ID" value="XM_032007733.1"/>
</dbReference>
<organism evidence="3 4">
    <name type="scientific">Kwoniella shandongensis</name>
    <dbReference type="NCBI Taxonomy" id="1734106"/>
    <lineage>
        <taxon>Eukaryota</taxon>
        <taxon>Fungi</taxon>
        <taxon>Dikarya</taxon>
        <taxon>Basidiomycota</taxon>
        <taxon>Agaricomycotina</taxon>
        <taxon>Tremellomycetes</taxon>
        <taxon>Tremellales</taxon>
        <taxon>Cryptococcaceae</taxon>
        <taxon>Kwoniella</taxon>
    </lineage>
</organism>
<feature type="compositionally biased region" description="Polar residues" evidence="2">
    <location>
        <begin position="853"/>
        <end position="870"/>
    </location>
</feature>
<feature type="region of interest" description="Disordered" evidence="2">
    <location>
        <begin position="220"/>
        <end position="265"/>
    </location>
</feature>
<feature type="compositionally biased region" description="Polar residues" evidence="2">
    <location>
        <begin position="1"/>
        <end position="25"/>
    </location>
</feature>
<feature type="region of interest" description="Disordered" evidence="2">
    <location>
        <begin position="819"/>
        <end position="902"/>
    </location>
</feature>
<feature type="compositionally biased region" description="Polar residues" evidence="2">
    <location>
        <begin position="456"/>
        <end position="470"/>
    </location>
</feature>
<feature type="compositionally biased region" description="Polar residues" evidence="2">
    <location>
        <begin position="644"/>
        <end position="654"/>
    </location>
</feature>
<sequence length="1299" mass="140050">MPSSLFSRPQVEPLSNSHYRNQSDTCDYAGAGTQRQSKLKSITSLFHHPFSNTAVHSSNNPHSSSSPSHVIAYRQPIDSPSTTSARSYNLTEAFNRPGRGGSTTSLPLRSNTTTSIRSIGTGTGVGTPSSIIAGLPLTGTNIAIGGVTHTSHTLQAQIRQDHLSGGIPTLASAIHIPDAVPIAPSVSPQTVSRATFHSHAREHANASMISLFEAQYAPANNSTTSTKKNPIGRSARDRSNSRTSVETTKHTKSNPTSKRRMSRRLSLDNILPKLYLGGSLRKKDKSTTAGGDGATDRRWSVISTSELKGVVVQSGATVAAAAGHTTNQTQSKAAVAAPANNPVVMAMPGMRTWRNKFTVNRDKDRTNAAGPIKTEGTARVTQTRENVRTEVGHNGADVIEGSGKRYEERTIRRVGGRGSMSSSRNRPFAHRPSSITSSLSYPDPAATPRSAPSPSLQMHLTSASVTTLDSPSPLPRPLHTPLGRGRKLRAAQDSLPQQQQQQRGEPTAAPSFLFSPAQDDKSIVDPERSPLPLSLSPGVPVPSLPEQYLTQVQHLEQLHSQAESGRYTIGISQAYGQERMGMSRHQSLSELKEAYHRMRDLSGVECISGDTSRSVSGTTGEQVNVGMDLGKLDKTLQAVLETRPTLQSSVSSTSDRGDAPGQPISLGISHSSQSWHTAHSCSSITTTPLPPLPMPLSTSSSNRSIDLIGGGGSGTLPRSRSKSHTDLSTYSSSKNLLEHVEKTQGPGWWSGDKSFLEDEQGERQLSTRRRSEFEVRLEKLERLAQSSTLPHRARFEDADEDEIVEDSTTTTTMVKDVAAERSPNPTPIRRSFASTERFGSDEIKSMRPRSSFDLRSSTISNSNSKFTKSPSVDRPNRPSSGFPHSKTFPSTLPAFASPGHNGQGARLSLVAGSTWGKSEFGYSPRRTVLEKRSSLAPVDTGTFTSNNSTTTDDATPIRPRNLVASSVSGGGGGGSMVGPFVSSRISPDIARRASWMVNPPRSGSGAPSSLSNTTPTPTRRFNSSSTTDLVDPESKNTSPTRSDSRQTSSTAPTSLPSDSDHDDSTLSSNGVLQRERERELEQKLIMMKSRHALELDAVLTALSLAKGEVKGLKEEIGSLHRLLGEGVEEREKLREKVRCLEESLDTQSELPSRNEKENSLGIRGEEVYCLDVKIGGGGMVRSESVASSLLPELSIAAESPLRDAQLPTTTETTSDEIDEFGRRTTSFATCRPNEGGTIKDGRRRPMGSMMPTKARVVSNTSDTTCESNVLYEETAHTEEETEGWTLKLREDDEAYLDDL</sequence>
<feature type="compositionally biased region" description="Polar residues" evidence="2">
    <location>
        <begin position="102"/>
        <end position="111"/>
    </location>
</feature>
<feature type="region of interest" description="Disordered" evidence="2">
    <location>
        <begin position="1"/>
        <end position="29"/>
    </location>
</feature>
<reference evidence="3" key="2">
    <citation type="submission" date="2024-01" db="EMBL/GenBank/DDBJ databases">
        <title>Comparative genomics of Cryptococcus and Kwoniella reveals pathogenesis evolution and contrasting modes of karyotype evolution via chromosome fusion or intercentromeric recombination.</title>
        <authorList>
            <person name="Coelho M.A."/>
            <person name="David-Palma M."/>
            <person name="Shea T."/>
            <person name="Bowers K."/>
            <person name="McGinley-Smith S."/>
            <person name="Mohammad A.W."/>
            <person name="Gnirke A."/>
            <person name="Yurkov A.M."/>
            <person name="Nowrousian M."/>
            <person name="Sun S."/>
            <person name="Cuomo C.A."/>
            <person name="Heitman J."/>
        </authorList>
    </citation>
    <scope>NUCLEOTIDE SEQUENCE</scope>
    <source>
        <strain evidence="3">CBS 12478</strain>
    </source>
</reference>
<keyword evidence="1" id="KW-0175">Coiled coil</keyword>
<feature type="compositionally biased region" description="Basic and acidic residues" evidence="2">
    <location>
        <begin position="402"/>
        <end position="411"/>
    </location>
</feature>
<evidence type="ECO:0000313" key="4">
    <source>
        <dbReference type="Proteomes" id="UP000322225"/>
    </source>
</evidence>
<dbReference type="KEGG" id="ksn:43591904"/>
<name>A0A5M6BSR6_9TREE</name>
<feature type="compositionally biased region" description="Polar residues" evidence="2">
    <location>
        <begin position="1035"/>
        <end position="1051"/>
    </location>
</feature>
<feature type="compositionally biased region" description="Polar residues" evidence="2">
    <location>
        <begin position="668"/>
        <end position="679"/>
    </location>
</feature>